<feature type="region of interest" description="Disordered" evidence="3">
    <location>
        <begin position="399"/>
        <end position="419"/>
    </location>
</feature>
<keyword evidence="2" id="KW-0238">DNA-binding</keyword>
<dbReference type="RefSeq" id="WP_106325534.1">
    <property type="nucleotide sequence ID" value="NZ_PVMZ01000016.1"/>
</dbReference>
<keyword evidence="1" id="KW-0680">Restriction system</keyword>
<protein>
    <submittedName>
        <fullName evidence="4">Type I restriction enzyme S subunit</fullName>
    </submittedName>
</protein>
<dbReference type="Proteomes" id="UP000239415">
    <property type="component" value="Unassembled WGS sequence"/>
</dbReference>
<dbReference type="PANTHER" id="PTHR30408">
    <property type="entry name" value="TYPE-1 RESTRICTION ENZYME ECOKI SPECIFICITY PROTEIN"/>
    <property type="match status" value="1"/>
</dbReference>
<sequence>MSLRPYRDLVSFARGGGWGSDRPLDGHDRVAVIRGTDFAGVRAGRTDAVPHRWEKRPALPQRLLRPGDVLLEISGGSAARGQSTGRSLFVDAELLSGFDHPVIPASFCRVLRFDTSLVEPRYAYYGLLDMYLSGRVRAYENQSTGISNFGFDGFLGAERLRVPPLDEQRRIVALLGALDDRIGGNERVVNAYEDLLRAEFAALGVTAVGGTVPVTELVEFNPRTPPPDPAGAPYVDMAALPTRVAAIRTWSRRPPRSGSRFRNGDTLLARITPCLENGKTGYVDLLAGDETGAGSGEFIVLRARPGVPPQLPYFLARDGRFRAHAIQRMAGSTGRQRVHAADLADFRITVPGPRALAVFGDRAGAAFAHAAALLAESRSLTELRDVLLPELMSGRQSLPAPAPACTIEGTDEAASSVYE</sequence>
<dbReference type="CDD" id="cd17260">
    <property type="entry name" value="RMtype1_S_EcoEI-TRD1-CR1_like"/>
    <property type="match status" value="1"/>
</dbReference>
<accession>A0A2T0K3H3</accession>
<dbReference type="AlphaFoldDB" id="A0A2T0K3H3"/>
<dbReference type="OrthoDB" id="9798929at2"/>
<gene>
    <name evidence="4" type="ORF">CLV67_116161</name>
</gene>
<dbReference type="EMBL" id="PVMZ01000016">
    <property type="protein sequence ID" value="PRX17385.1"/>
    <property type="molecule type" value="Genomic_DNA"/>
</dbReference>
<dbReference type="Gene3D" id="3.90.220.20">
    <property type="entry name" value="DNA methylase specificity domains"/>
    <property type="match status" value="2"/>
</dbReference>
<evidence type="ECO:0000313" key="5">
    <source>
        <dbReference type="Proteomes" id="UP000239415"/>
    </source>
</evidence>
<dbReference type="PANTHER" id="PTHR30408:SF13">
    <property type="entry name" value="TYPE I RESTRICTION ENZYME HINDI SPECIFICITY SUBUNIT"/>
    <property type="match status" value="1"/>
</dbReference>
<evidence type="ECO:0000256" key="2">
    <source>
        <dbReference type="ARBA" id="ARBA00023125"/>
    </source>
</evidence>
<dbReference type="InterPro" id="IPR052021">
    <property type="entry name" value="Type-I_RS_S_subunit"/>
</dbReference>
<organism evidence="4 5">
    <name type="scientific">Actinoplanes italicus</name>
    <dbReference type="NCBI Taxonomy" id="113567"/>
    <lineage>
        <taxon>Bacteria</taxon>
        <taxon>Bacillati</taxon>
        <taxon>Actinomycetota</taxon>
        <taxon>Actinomycetes</taxon>
        <taxon>Micromonosporales</taxon>
        <taxon>Micromonosporaceae</taxon>
        <taxon>Actinoplanes</taxon>
    </lineage>
</organism>
<evidence type="ECO:0000313" key="4">
    <source>
        <dbReference type="EMBL" id="PRX17385.1"/>
    </source>
</evidence>
<name>A0A2T0K3H3_9ACTN</name>
<dbReference type="SUPFAM" id="SSF116734">
    <property type="entry name" value="DNA methylase specificity domain"/>
    <property type="match status" value="2"/>
</dbReference>
<keyword evidence="5" id="KW-1185">Reference proteome</keyword>
<dbReference type="GO" id="GO:0003677">
    <property type="term" value="F:DNA binding"/>
    <property type="evidence" value="ECO:0007669"/>
    <property type="project" value="UniProtKB-KW"/>
</dbReference>
<evidence type="ECO:0000256" key="3">
    <source>
        <dbReference type="SAM" id="MobiDB-lite"/>
    </source>
</evidence>
<reference evidence="4 5" key="1">
    <citation type="submission" date="2018-03" db="EMBL/GenBank/DDBJ databases">
        <title>Genomic Encyclopedia of Archaeal and Bacterial Type Strains, Phase II (KMG-II): from individual species to whole genera.</title>
        <authorList>
            <person name="Goeker M."/>
        </authorList>
    </citation>
    <scope>NUCLEOTIDE SEQUENCE [LARGE SCALE GENOMIC DNA]</scope>
    <source>
        <strain evidence="4 5">DSM 43146</strain>
    </source>
</reference>
<evidence type="ECO:0000256" key="1">
    <source>
        <dbReference type="ARBA" id="ARBA00022747"/>
    </source>
</evidence>
<proteinExistence type="predicted"/>
<comment type="caution">
    <text evidence="4">The sequence shown here is derived from an EMBL/GenBank/DDBJ whole genome shotgun (WGS) entry which is preliminary data.</text>
</comment>
<dbReference type="InterPro" id="IPR044946">
    <property type="entry name" value="Restrct_endonuc_typeI_TRD_sf"/>
</dbReference>
<dbReference type="GO" id="GO:0009307">
    <property type="term" value="P:DNA restriction-modification system"/>
    <property type="evidence" value="ECO:0007669"/>
    <property type="project" value="UniProtKB-KW"/>
</dbReference>